<organism evidence="2 3">
    <name type="scientific">Adineta steineri</name>
    <dbReference type="NCBI Taxonomy" id="433720"/>
    <lineage>
        <taxon>Eukaryota</taxon>
        <taxon>Metazoa</taxon>
        <taxon>Spiralia</taxon>
        <taxon>Gnathifera</taxon>
        <taxon>Rotifera</taxon>
        <taxon>Eurotatoria</taxon>
        <taxon>Bdelloidea</taxon>
        <taxon>Adinetida</taxon>
        <taxon>Adinetidae</taxon>
        <taxon>Adineta</taxon>
    </lineage>
</organism>
<dbReference type="AlphaFoldDB" id="A0A820MP29"/>
<accession>A0A820MP29</accession>
<feature type="non-terminal residue" evidence="2">
    <location>
        <position position="212"/>
    </location>
</feature>
<dbReference type="Proteomes" id="UP000663868">
    <property type="component" value="Unassembled WGS sequence"/>
</dbReference>
<dbReference type="Pfam" id="PF02373">
    <property type="entry name" value="JmjC"/>
    <property type="match status" value="1"/>
</dbReference>
<feature type="non-terminal residue" evidence="2">
    <location>
        <position position="1"/>
    </location>
</feature>
<evidence type="ECO:0000259" key="1">
    <source>
        <dbReference type="Pfam" id="PF02373"/>
    </source>
</evidence>
<sequence length="212" mass="24955">DNQMKDLLKYLYQNEPLLKENGAMKLIPTSNFKNLLKKTPINIPLCSTIQQVKQIDKENFIYSIKTNSLKEKKEIPKENNLINDEMFWLLLPNGFSTQNISSISQINSKSLFLKRVQRDQFDFHQLPFNSLLKLSGKKFCNQYSSRLIKAHGPAAIFPLSSNKQNLYQLNYHHEGGIRYWYIIPSEERKKFENLFKENNSLRCIEHDQILID</sequence>
<comment type="caution">
    <text evidence="2">The sequence shown here is derived from an EMBL/GenBank/DDBJ whole genome shotgun (WGS) entry which is preliminary data.</text>
</comment>
<protein>
    <recommendedName>
        <fullName evidence="1">JmjC domain-containing protein</fullName>
    </recommendedName>
</protein>
<evidence type="ECO:0000313" key="3">
    <source>
        <dbReference type="Proteomes" id="UP000663868"/>
    </source>
</evidence>
<evidence type="ECO:0000313" key="2">
    <source>
        <dbReference type="EMBL" id="CAF4375504.1"/>
    </source>
</evidence>
<feature type="domain" description="JmjC" evidence="1">
    <location>
        <begin position="155"/>
        <end position="206"/>
    </location>
</feature>
<dbReference type="EMBL" id="CAJOBB010021356">
    <property type="protein sequence ID" value="CAF4375504.1"/>
    <property type="molecule type" value="Genomic_DNA"/>
</dbReference>
<proteinExistence type="predicted"/>
<reference evidence="2" key="1">
    <citation type="submission" date="2021-02" db="EMBL/GenBank/DDBJ databases">
        <authorList>
            <person name="Nowell W R."/>
        </authorList>
    </citation>
    <scope>NUCLEOTIDE SEQUENCE</scope>
</reference>
<dbReference type="Gene3D" id="2.60.120.650">
    <property type="entry name" value="Cupin"/>
    <property type="match status" value="1"/>
</dbReference>
<gene>
    <name evidence="2" type="ORF">KXQ929_LOCUS49603</name>
</gene>
<name>A0A820MP29_9BILA</name>
<dbReference type="InterPro" id="IPR003347">
    <property type="entry name" value="JmjC_dom"/>
</dbReference>